<gene>
    <name evidence="2" type="ORF">C444_07540</name>
</gene>
<feature type="transmembrane region" description="Helical" evidence="1">
    <location>
        <begin position="7"/>
        <end position="30"/>
    </location>
</feature>
<dbReference type="OrthoDB" id="379243at2157"/>
<protein>
    <submittedName>
        <fullName evidence="2">Uncharacterized protein</fullName>
    </submittedName>
</protein>
<sequence length="68" mass="6987">MSGVADALRAAGALAFGGFLFIVVGGIFASSSALEPMIDLRFWGFIYILVAILLAGGTVYAALVSIFS</sequence>
<name>M0LEB9_HALJT</name>
<reference evidence="2 3" key="1">
    <citation type="journal article" date="2014" name="PLoS Genet.">
        <title>Phylogenetically driven sequencing of extremely halophilic archaea reveals strategies for static and dynamic osmo-response.</title>
        <authorList>
            <person name="Becker E.A."/>
            <person name="Seitzer P.M."/>
            <person name="Tritt A."/>
            <person name="Larsen D."/>
            <person name="Krusor M."/>
            <person name="Yao A.I."/>
            <person name="Wu D."/>
            <person name="Madern D."/>
            <person name="Eisen J.A."/>
            <person name="Darling A.E."/>
            <person name="Facciotti M.T."/>
        </authorList>
    </citation>
    <scope>NUCLEOTIDE SEQUENCE [LARGE SCALE GENOMIC DNA]</scope>
    <source>
        <strain evidence="3">ATCC 49778 / DSM 6131 / JCM 7785 / NBRC 101032 / NCIMB 13157 / TR-1</strain>
    </source>
</reference>
<dbReference type="Proteomes" id="UP000011524">
    <property type="component" value="Unassembled WGS sequence"/>
</dbReference>
<feature type="transmembrane region" description="Helical" evidence="1">
    <location>
        <begin position="42"/>
        <end position="67"/>
    </location>
</feature>
<keyword evidence="1" id="KW-0472">Membrane</keyword>
<keyword evidence="3" id="KW-1185">Reference proteome</keyword>
<dbReference type="AlphaFoldDB" id="M0LEB9"/>
<proteinExistence type="predicted"/>
<keyword evidence="1" id="KW-1133">Transmembrane helix</keyword>
<evidence type="ECO:0000313" key="2">
    <source>
        <dbReference type="EMBL" id="EMA31912.1"/>
    </source>
</evidence>
<evidence type="ECO:0000313" key="3">
    <source>
        <dbReference type="Proteomes" id="UP000011524"/>
    </source>
</evidence>
<dbReference type="PATRIC" id="fig|1227453.3.peg.1505"/>
<comment type="caution">
    <text evidence="2">The sequence shown here is derived from an EMBL/GenBank/DDBJ whole genome shotgun (WGS) entry which is preliminary data.</text>
</comment>
<dbReference type="RefSeq" id="WP_004591972.1">
    <property type="nucleotide sequence ID" value="NZ_AOLY01000011.1"/>
</dbReference>
<accession>M0LEB9</accession>
<keyword evidence="1" id="KW-0812">Transmembrane</keyword>
<dbReference type="EMBL" id="AOLY01000011">
    <property type="protein sequence ID" value="EMA31912.1"/>
    <property type="molecule type" value="Genomic_DNA"/>
</dbReference>
<evidence type="ECO:0000256" key="1">
    <source>
        <dbReference type="SAM" id="Phobius"/>
    </source>
</evidence>
<organism evidence="2 3">
    <name type="scientific">Haloarcula japonica (strain ATCC 49778 / DSM 6131 / JCM 7785 / NBRC 101032 / NCIMB 13157 / TR-1)</name>
    <dbReference type="NCBI Taxonomy" id="1227453"/>
    <lineage>
        <taxon>Archaea</taxon>
        <taxon>Methanobacteriati</taxon>
        <taxon>Methanobacteriota</taxon>
        <taxon>Stenosarchaea group</taxon>
        <taxon>Halobacteria</taxon>
        <taxon>Halobacteriales</taxon>
        <taxon>Haloarculaceae</taxon>
        <taxon>Haloarcula</taxon>
    </lineage>
</organism>